<evidence type="ECO:0000313" key="1">
    <source>
        <dbReference type="EnsemblPlants" id="AVESA.00010b.r2.1AG0001560.1.CDS"/>
    </source>
</evidence>
<name>A0ACD5T6R0_AVESA</name>
<organism evidence="1 2">
    <name type="scientific">Avena sativa</name>
    <name type="common">Oat</name>
    <dbReference type="NCBI Taxonomy" id="4498"/>
    <lineage>
        <taxon>Eukaryota</taxon>
        <taxon>Viridiplantae</taxon>
        <taxon>Streptophyta</taxon>
        <taxon>Embryophyta</taxon>
        <taxon>Tracheophyta</taxon>
        <taxon>Spermatophyta</taxon>
        <taxon>Magnoliopsida</taxon>
        <taxon>Liliopsida</taxon>
        <taxon>Poales</taxon>
        <taxon>Poaceae</taxon>
        <taxon>BOP clade</taxon>
        <taxon>Pooideae</taxon>
        <taxon>Poodae</taxon>
        <taxon>Poeae</taxon>
        <taxon>Poeae Chloroplast Group 1 (Aveneae type)</taxon>
        <taxon>Aveninae</taxon>
        <taxon>Avena</taxon>
    </lineage>
</organism>
<keyword evidence="2" id="KW-1185">Reference proteome</keyword>
<reference evidence="1" key="2">
    <citation type="submission" date="2025-09" db="UniProtKB">
        <authorList>
            <consortium name="EnsemblPlants"/>
        </authorList>
    </citation>
    <scope>IDENTIFICATION</scope>
</reference>
<evidence type="ECO:0000313" key="2">
    <source>
        <dbReference type="Proteomes" id="UP001732700"/>
    </source>
</evidence>
<protein>
    <submittedName>
        <fullName evidence="1">Uncharacterized protein</fullName>
    </submittedName>
</protein>
<dbReference type="EnsemblPlants" id="AVESA.00010b.r2.1AG0001560.1">
    <property type="protein sequence ID" value="AVESA.00010b.r2.1AG0001560.1.CDS"/>
    <property type="gene ID" value="AVESA.00010b.r2.1AG0001560"/>
</dbReference>
<reference evidence="1" key="1">
    <citation type="submission" date="2021-05" db="EMBL/GenBank/DDBJ databases">
        <authorList>
            <person name="Scholz U."/>
            <person name="Mascher M."/>
            <person name="Fiebig A."/>
        </authorList>
    </citation>
    <scope>NUCLEOTIDE SEQUENCE [LARGE SCALE GENOMIC DNA]</scope>
</reference>
<dbReference type="Proteomes" id="UP001732700">
    <property type="component" value="Chromosome 1A"/>
</dbReference>
<sequence>MDLVVGASMKSVLVKIEDMLSQDHALIRDVGSKLERISGELATVHASFSCYLSRLDRGCHAHGDEQIQSWARRVREVAYDAENRVDHVRLRLSRWPEPRGRGPIFAMPRWWFAICTRHVRRDIAAEIGGLMGQVEGLGEEGPVANSQLSGDNTDGDGDGASTSFQHVAQPAPLLTGVGKPLALGLEQAVADLPPWFASGGDKDPELRAVVIVGSGGLGKSTLAGALLSVFSEQFDSCATVLASRRFNLGLFLRILLKQIMPPFEYDELQLGVSDGWKDDELQEKVEEQFLDKRYIVVIDDVWSVPSWKIIQECLPENGKGSRVLVTTRDGSVATAIKLQQVYVHNLNPLDKDHSRILLQRELAGDNNQQFPCGNDSAASRILDKCGGVPLAIVAVAGFLANVPASDSIASRMEAACGSTFPAEQQNGTTPVQIMKEIFNICYNDLPAYLRTALLCLSIFPVGFSISRKRLIRWWIAQGFIAERHGKSVEQVAEESFRELITRNMIQPVEFGINGNVKTFQVHDVILENIVSASSEENFITVLDGCPCETVPAPAIKNVRWLSVHGSSNPLCVKDVKMSTNFLHVGSLTAFGTIKHLDWFTILQVLDLEGCGDLGAGQLVMICKMDLLKYLSLRRTGVKALPSKIHRLQFLETLDIRETNVRRLPRSIGRLKRMVHLLGGDKRRGLALLLTKEITEMSKLKTLSGIKIDRRSTAALSRMDNLTSLEKLSIYNVSQRKSLWFLSNSSSLTSLAVNDGFTGLVDELDFSFASFDHLRTLKISGKLSKVPRWMNSMQFLQELTLSLTSLKMATLELLSDLPMLCLLVFSTDAAEHYADVLIILKENASESGGEIFVPARGFHRLHTLHFSGVGLPLLSFLQGAMPELQRLKLRFRMIDGIYGLENLGNLHMVDLKVSKQASELAKEMVRQIKSSVEKHPKRPVMICDEYSEW</sequence>
<proteinExistence type="predicted"/>
<accession>A0ACD5T6R0</accession>